<dbReference type="Gene3D" id="1.20.1560.10">
    <property type="entry name" value="ABC transporter type 1, transmembrane domain"/>
    <property type="match status" value="1"/>
</dbReference>
<evidence type="ECO:0000256" key="3">
    <source>
        <dbReference type="ARBA" id="ARBA00022741"/>
    </source>
</evidence>
<evidence type="ECO:0000256" key="7">
    <source>
        <dbReference type="SAM" id="MobiDB-lite"/>
    </source>
</evidence>
<evidence type="ECO:0000256" key="8">
    <source>
        <dbReference type="SAM" id="Phobius"/>
    </source>
</evidence>
<feature type="domain" description="ABC transporter" evidence="9">
    <location>
        <begin position="336"/>
        <end position="568"/>
    </location>
</feature>
<dbReference type="GO" id="GO:0016887">
    <property type="term" value="F:ATP hydrolysis activity"/>
    <property type="evidence" value="ECO:0007669"/>
    <property type="project" value="InterPro"/>
</dbReference>
<name>A0A0S4QFL3_9ACTN</name>
<gene>
    <name evidence="11" type="ORF">Ga0074812_102437</name>
</gene>
<feature type="domain" description="ABC transmembrane type-1" evidence="10">
    <location>
        <begin position="23"/>
        <end position="303"/>
    </location>
</feature>
<keyword evidence="6 8" id="KW-0472">Membrane</keyword>
<feature type="transmembrane region" description="Helical" evidence="8">
    <location>
        <begin position="159"/>
        <end position="178"/>
    </location>
</feature>
<dbReference type="InterPro" id="IPR036640">
    <property type="entry name" value="ABC1_TM_sf"/>
</dbReference>
<dbReference type="InterPro" id="IPR011527">
    <property type="entry name" value="ABC1_TM_dom"/>
</dbReference>
<dbReference type="RefSeq" id="WP_091271828.1">
    <property type="nucleotide sequence ID" value="NZ_FAOZ01000002.1"/>
</dbReference>
<keyword evidence="12" id="KW-1185">Reference proteome</keyword>
<evidence type="ECO:0000256" key="2">
    <source>
        <dbReference type="ARBA" id="ARBA00022692"/>
    </source>
</evidence>
<dbReference type="GO" id="GO:0005524">
    <property type="term" value="F:ATP binding"/>
    <property type="evidence" value="ECO:0007669"/>
    <property type="project" value="UniProtKB-KW"/>
</dbReference>
<evidence type="ECO:0000256" key="1">
    <source>
        <dbReference type="ARBA" id="ARBA00004651"/>
    </source>
</evidence>
<dbReference type="SMART" id="SM00382">
    <property type="entry name" value="AAA"/>
    <property type="match status" value="1"/>
</dbReference>
<evidence type="ECO:0000313" key="11">
    <source>
        <dbReference type="EMBL" id="CUU54427.1"/>
    </source>
</evidence>
<dbReference type="InterPro" id="IPR027417">
    <property type="entry name" value="P-loop_NTPase"/>
</dbReference>
<feature type="transmembrane region" description="Helical" evidence="8">
    <location>
        <begin position="274"/>
        <end position="295"/>
    </location>
</feature>
<dbReference type="PANTHER" id="PTHR43394:SF1">
    <property type="entry name" value="ATP-BINDING CASSETTE SUB-FAMILY B MEMBER 10, MITOCHONDRIAL"/>
    <property type="match status" value="1"/>
</dbReference>
<sequence length="597" mass="61749">MAMSAGNTVLWAQLRSMPGPLSLGVLATLVQQLAMLVLPWGIQHALDDGITPLDVDQTVRWSLITAGISLAFLVGGVGGQWWSGIAANRVAHGLRSGLIDKVTTLDRPALVGFGRGDLVMRVTRDVDLVRLWLQNLGVWVRVIVTLVVVLPAIGLLDPLLLLVTVVTVPLVGLANAFFPGRYDTANEALSEAHGSRADAVEDLLSASAAVRGLGGERVLVRRHHDLSRSVTSTSLRVAEVSAWWSAVPPALPRLAIAVGLGIGGAAAIRGDLTIGGLVAFTSWMTTLALAIAILVDLLAGRGQARVAAERIAEVLGTPGLAEDPAAVVPLPATGALRVEGAVVRHGDRHVLGPADLCAAPGEFIAVTGPTGSGKSTLARLLCRIEDPTEGTIRYGGVDLRAASRTEVLTRIGLVPQRPLVLTGTIADNLRLGREIELAELRAACHAAALDEFIMSLPDQYDTVVGERGGTLSGGQGQRLALARGLLGRPAVLVLDDVTSALDVETEAAVLRRLREWNPTGAIVVVSHRPAVLDAADRVLTLPPPSRNTAPPGAEREPASAAESSSAAAAEPAAAAEFSGGAAPSAGAADLTAGGHRG</sequence>
<dbReference type="SUPFAM" id="SSF52540">
    <property type="entry name" value="P-loop containing nucleoside triphosphate hydrolases"/>
    <property type="match status" value="1"/>
</dbReference>
<dbReference type="InterPro" id="IPR003593">
    <property type="entry name" value="AAA+_ATPase"/>
</dbReference>
<dbReference type="EMBL" id="FAOZ01000002">
    <property type="protein sequence ID" value="CUU54427.1"/>
    <property type="molecule type" value="Genomic_DNA"/>
</dbReference>
<keyword evidence="5 8" id="KW-1133">Transmembrane helix</keyword>
<feature type="compositionally biased region" description="Low complexity" evidence="7">
    <location>
        <begin position="558"/>
        <end position="588"/>
    </location>
</feature>
<dbReference type="Pfam" id="PF00664">
    <property type="entry name" value="ABC_membrane"/>
    <property type="match status" value="1"/>
</dbReference>
<proteinExistence type="predicted"/>
<dbReference type="GO" id="GO:0005886">
    <property type="term" value="C:plasma membrane"/>
    <property type="evidence" value="ECO:0007669"/>
    <property type="project" value="UniProtKB-SubCell"/>
</dbReference>
<feature type="region of interest" description="Disordered" evidence="7">
    <location>
        <begin position="541"/>
        <end position="597"/>
    </location>
</feature>
<evidence type="ECO:0000256" key="4">
    <source>
        <dbReference type="ARBA" id="ARBA00022840"/>
    </source>
</evidence>
<keyword evidence="3" id="KW-0547">Nucleotide-binding</keyword>
<dbReference type="AlphaFoldDB" id="A0A0S4QFL3"/>
<evidence type="ECO:0000256" key="5">
    <source>
        <dbReference type="ARBA" id="ARBA00022989"/>
    </source>
</evidence>
<evidence type="ECO:0000313" key="12">
    <source>
        <dbReference type="Proteomes" id="UP000198802"/>
    </source>
</evidence>
<keyword evidence="4" id="KW-0067">ATP-binding</keyword>
<dbReference type="InterPro" id="IPR039421">
    <property type="entry name" value="Type_1_exporter"/>
</dbReference>
<organism evidence="11 12">
    <name type="scientific">Parafrankia irregularis</name>
    <dbReference type="NCBI Taxonomy" id="795642"/>
    <lineage>
        <taxon>Bacteria</taxon>
        <taxon>Bacillati</taxon>
        <taxon>Actinomycetota</taxon>
        <taxon>Actinomycetes</taxon>
        <taxon>Frankiales</taxon>
        <taxon>Frankiaceae</taxon>
        <taxon>Parafrankia</taxon>
    </lineage>
</organism>
<dbReference type="PROSITE" id="PS50893">
    <property type="entry name" value="ABC_TRANSPORTER_2"/>
    <property type="match status" value="1"/>
</dbReference>
<dbReference type="PANTHER" id="PTHR43394">
    <property type="entry name" value="ATP-DEPENDENT PERMEASE MDL1, MITOCHONDRIAL"/>
    <property type="match status" value="1"/>
</dbReference>
<protein>
    <submittedName>
        <fullName evidence="11">ABC-type multidrug transport system, ATPase and permease component</fullName>
    </submittedName>
</protein>
<accession>A0A0S4QFL3</accession>
<dbReference type="SUPFAM" id="SSF90123">
    <property type="entry name" value="ABC transporter transmembrane region"/>
    <property type="match status" value="1"/>
</dbReference>
<dbReference type="Gene3D" id="3.40.50.300">
    <property type="entry name" value="P-loop containing nucleotide triphosphate hydrolases"/>
    <property type="match status" value="1"/>
</dbReference>
<evidence type="ECO:0000259" key="10">
    <source>
        <dbReference type="PROSITE" id="PS50929"/>
    </source>
</evidence>
<dbReference type="Pfam" id="PF00005">
    <property type="entry name" value="ABC_tran"/>
    <property type="match status" value="1"/>
</dbReference>
<feature type="transmembrane region" description="Helical" evidence="8">
    <location>
        <begin position="21"/>
        <end position="42"/>
    </location>
</feature>
<comment type="subcellular location">
    <subcellularLocation>
        <location evidence="1">Cell membrane</location>
        <topology evidence="1">Multi-pass membrane protein</topology>
    </subcellularLocation>
</comment>
<feature type="transmembrane region" description="Helical" evidence="8">
    <location>
        <begin position="131"/>
        <end position="153"/>
    </location>
</feature>
<evidence type="ECO:0000259" key="9">
    <source>
        <dbReference type="PROSITE" id="PS50893"/>
    </source>
</evidence>
<dbReference type="GO" id="GO:0015421">
    <property type="term" value="F:ABC-type oligopeptide transporter activity"/>
    <property type="evidence" value="ECO:0007669"/>
    <property type="project" value="TreeGrafter"/>
</dbReference>
<evidence type="ECO:0000256" key="6">
    <source>
        <dbReference type="ARBA" id="ARBA00023136"/>
    </source>
</evidence>
<dbReference type="InterPro" id="IPR003439">
    <property type="entry name" value="ABC_transporter-like_ATP-bd"/>
</dbReference>
<reference evidence="12" key="1">
    <citation type="submission" date="2015-11" db="EMBL/GenBank/DDBJ databases">
        <authorList>
            <person name="Varghese N."/>
        </authorList>
    </citation>
    <scope>NUCLEOTIDE SEQUENCE [LARGE SCALE GENOMIC DNA]</scope>
    <source>
        <strain evidence="12">DSM 45899</strain>
    </source>
</reference>
<keyword evidence="2 8" id="KW-0812">Transmembrane</keyword>
<dbReference type="PROSITE" id="PS50929">
    <property type="entry name" value="ABC_TM1F"/>
    <property type="match status" value="1"/>
</dbReference>
<feature type="transmembrane region" description="Helical" evidence="8">
    <location>
        <begin position="62"/>
        <end position="82"/>
    </location>
</feature>
<dbReference type="Proteomes" id="UP000198802">
    <property type="component" value="Unassembled WGS sequence"/>
</dbReference>